<keyword evidence="2" id="KW-0472">Membrane</keyword>
<accession>A0A9X2FC82</accession>
<keyword evidence="2" id="KW-1133">Transmembrane helix</keyword>
<feature type="transmembrane region" description="Helical" evidence="2">
    <location>
        <begin position="183"/>
        <end position="212"/>
    </location>
</feature>
<dbReference type="Pfam" id="PF12679">
    <property type="entry name" value="ABC2_membrane_2"/>
    <property type="match status" value="1"/>
</dbReference>
<feature type="transmembrane region" description="Helical" evidence="2">
    <location>
        <begin position="510"/>
        <end position="531"/>
    </location>
</feature>
<dbReference type="RefSeq" id="WP_252854394.1">
    <property type="nucleotide sequence ID" value="NZ_JAMXLR010000072.1"/>
</dbReference>
<feature type="transmembrane region" description="Helical" evidence="2">
    <location>
        <begin position="21"/>
        <end position="44"/>
    </location>
</feature>
<organism evidence="3 4">
    <name type="scientific">Aeoliella straminimaris</name>
    <dbReference type="NCBI Taxonomy" id="2954799"/>
    <lineage>
        <taxon>Bacteria</taxon>
        <taxon>Pseudomonadati</taxon>
        <taxon>Planctomycetota</taxon>
        <taxon>Planctomycetia</taxon>
        <taxon>Pirellulales</taxon>
        <taxon>Lacipirellulaceae</taxon>
        <taxon>Aeoliella</taxon>
    </lineage>
</organism>
<keyword evidence="2" id="KW-0812">Transmembrane</keyword>
<feature type="transmembrane region" description="Helical" evidence="2">
    <location>
        <begin position="478"/>
        <end position="503"/>
    </location>
</feature>
<proteinExistence type="predicted"/>
<protein>
    <submittedName>
        <fullName evidence="3">ABC transporter permease</fullName>
    </submittedName>
</protein>
<comment type="caution">
    <text evidence="3">The sequence shown here is derived from an EMBL/GenBank/DDBJ whole genome shotgun (WGS) entry which is preliminary data.</text>
</comment>
<dbReference type="EMBL" id="JAMXLR010000072">
    <property type="protein sequence ID" value="MCO6046280.1"/>
    <property type="molecule type" value="Genomic_DNA"/>
</dbReference>
<dbReference type="Proteomes" id="UP001155241">
    <property type="component" value="Unassembled WGS sequence"/>
</dbReference>
<keyword evidence="4" id="KW-1185">Reference proteome</keyword>
<sequence length="600" mass="65298">MLLGPVFNAEMVANGRRKRYFALRVLFASVLLMCLWLCYSEAIGYNNRTGRLSIEQAANLASSFFWTFAWLTMIAALVVTPAIAAGAIASERERRTIEYLFATDLSNAEIVLSKLAGKLLLVGKLVLVALPVLAIFRLLGGIPGNLLVMYFASLASTVTMLTVGAICISVWTPRARDAIIRVYLVEALVFVLPLFGLGLMGMGAGGTTGWLIGLLRYPVEYFSQINPLVLLTEQTTMNVRGMQVGSLRVWQAIGLQTATSLVLAILAVAAVRRVHLRSVSGGEKETRKTKWLSALRYRPALGEHPMLWKELFARSAATKLGFLGRMSIALLMIAMIAVAIGVYRSIRTTGPGSWDTQGEMYLMSTFIITPVWGVGIAILMGLRAAGLITYEKERDCWLSLISTPLTGQDIIGAKTLGNLYAFRWMFPPLAVVWLLQTTLTPEYFFAIVLHLLAIGISGLFATAVGLSYSLSLSTSLKSIGATMGTLFFVGGGYLFCCCLPMMFGSGDDEIIKIAMIPCVPFLQSVPSFFFFEDLISHEPWMVADYVLGLGAYSVASLVILSSLVTRFEHLAGRSDATASTAAGSFQPPKRFTPPNMDPAD</sequence>
<evidence type="ECO:0000313" key="3">
    <source>
        <dbReference type="EMBL" id="MCO6046280.1"/>
    </source>
</evidence>
<feature type="transmembrane region" description="Helical" evidence="2">
    <location>
        <begin position="543"/>
        <end position="564"/>
    </location>
</feature>
<feature type="transmembrane region" description="Helical" evidence="2">
    <location>
        <begin position="64"/>
        <end position="89"/>
    </location>
</feature>
<feature type="transmembrane region" description="Helical" evidence="2">
    <location>
        <begin position="249"/>
        <end position="271"/>
    </location>
</feature>
<name>A0A9X2FC82_9BACT</name>
<dbReference type="GO" id="GO:0005886">
    <property type="term" value="C:plasma membrane"/>
    <property type="evidence" value="ECO:0007669"/>
    <property type="project" value="UniProtKB-SubCell"/>
</dbReference>
<evidence type="ECO:0000256" key="2">
    <source>
        <dbReference type="SAM" id="Phobius"/>
    </source>
</evidence>
<feature type="transmembrane region" description="Helical" evidence="2">
    <location>
        <begin position="119"/>
        <end position="140"/>
    </location>
</feature>
<evidence type="ECO:0000313" key="4">
    <source>
        <dbReference type="Proteomes" id="UP001155241"/>
    </source>
</evidence>
<gene>
    <name evidence="3" type="ORF">NG895_20470</name>
</gene>
<reference evidence="3" key="1">
    <citation type="submission" date="2022-06" db="EMBL/GenBank/DDBJ databases">
        <title>Aeoliella straminimaris, a novel planctomycete from sediments.</title>
        <authorList>
            <person name="Vitorino I.R."/>
            <person name="Lage O.M."/>
        </authorList>
    </citation>
    <scope>NUCLEOTIDE SEQUENCE</scope>
    <source>
        <strain evidence="3">ICT_H6.2</strain>
    </source>
</reference>
<feature type="transmembrane region" description="Helical" evidence="2">
    <location>
        <begin position="322"/>
        <end position="343"/>
    </location>
</feature>
<evidence type="ECO:0000256" key="1">
    <source>
        <dbReference type="SAM" id="MobiDB-lite"/>
    </source>
</evidence>
<feature type="region of interest" description="Disordered" evidence="1">
    <location>
        <begin position="578"/>
        <end position="600"/>
    </location>
</feature>
<feature type="transmembrane region" description="Helical" evidence="2">
    <location>
        <begin position="363"/>
        <end position="382"/>
    </location>
</feature>
<feature type="transmembrane region" description="Helical" evidence="2">
    <location>
        <begin position="146"/>
        <end position="171"/>
    </location>
</feature>
<feature type="transmembrane region" description="Helical" evidence="2">
    <location>
        <begin position="443"/>
        <end position="466"/>
    </location>
</feature>
<dbReference type="AlphaFoldDB" id="A0A9X2FC82"/>
<dbReference type="PANTHER" id="PTHR43471">
    <property type="entry name" value="ABC TRANSPORTER PERMEASE"/>
    <property type="match status" value="1"/>
</dbReference>
<dbReference type="GO" id="GO:0140359">
    <property type="term" value="F:ABC-type transporter activity"/>
    <property type="evidence" value="ECO:0007669"/>
    <property type="project" value="InterPro"/>
</dbReference>